<keyword evidence="3" id="KW-0645">Protease</keyword>
<dbReference type="Gene3D" id="3.40.390.10">
    <property type="entry name" value="Collagenase (Catalytic Domain)"/>
    <property type="match status" value="1"/>
</dbReference>
<evidence type="ECO:0000313" key="10">
    <source>
        <dbReference type="EMBL" id="OHA01519.1"/>
    </source>
</evidence>
<dbReference type="InterPro" id="IPR000718">
    <property type="entry name" value="Peptidase_M13"/>
</dbReference>
<feature type="domain" description="Peptidase M13 C-terminal" evidence="8">
    <location>
        <begin position="451"/>
        <end position="652"/>
    </location>
</feature>
<evidence type="ECO:0000259" key="8">
    <source>
        <dbReference type="Pfam" id="PF01431"/>
    </source>
</evidence>
<gene>
    <name evidence="10" type="ORF">A3C16_02305</name>
</gene>
<dbReference type="GO" id="GO:0046872">
    <property type="term" value="F:metal ion binding"/>
    <property type="evidence" value="ECO:0007669"/>
    <property type="project" value="UniProtKB-KW"/>
</dbReference>
<keyword evidence="6" id="KW-0862">Zinc</keyword>
<name>A0A1G2KT19_9BACT</name>
<evidence type="ECO:0000256" key="3">
    <source>
        <dbReference type="ARBA" id="ARBA00022670"/>
    </source>
</evidence>
<dbReference type="SUPFAM" id="SSF55486">
    <property type="entry name" value="Metalloproteases ('zincins'), catalytic domain"/>
    <property type="match status" value="1"/>
</dbReference>
<dbReference type="PRINTS" id="PR00786">
    <property type="entry name" value="NEPRILYSIN"/>
</dbReference>
<dbReference type="PROSITE" id="PS51885">
    <property type="entry name" value="NEPRILYSIN"/>
    <property type="match status" value="1"/>
</dbReference>
<dbReference type="Pfam" id="PF05649">
    <property type="entry name" value="Peptidase_M13_N"/>
    <property type="match status" value="1"/>
</dbReference>
<dbReference type="PANTHER" id="PTHR11733">
    <property type="entry name" value="ZINC METALLOPROTEASE FAMILY M13 NEPRILYSIN-RELATED"/>
    <property type="match status" value="1"/>
</dbReference>
<accession>A0A1G2KT19</accession>
<comment type="cofactor">
    <cofactor evidence="1">
        <name>Zn(2+)</name>
        <dbReference type="ChEBI" id="CHEBI:29105"/>
    </cofactor>
</comment>
<evidence type="ECO:0008006" key="12">
    <source>
        <dbReference type="Google" id="ProtNLM"/>
    </source>
</evidence>
<dbReference type="EMBL" id="MHQL01000061">
    <property type="protein sequence ID" value="OHA01519.1"/>
    <property type="molecule type" value="Genomic_DNA"/>
</dbReference>
<dbReference type="InterPro" id="IPR042089">
    <property type="entry name" value="Peptidase_M13_dom_2"/>
</dbReference>
<evidence type="ECO:0000313" key="11">
    <source>
        <dbReference type="Proteomes" id="UP000177811"/>
    </source>
</evidence>
<dbReference type="Gene3D" id="1.10.1380.10">
    <property type="entry name" value="Neutral endopeptidase , domain2"/>
    <property type="match status" value="1"/>
</dbReference>
<proteinExistence type="inferred from homology"/>
<keyword evidence="5" id="KW-0378">Hydrolase</keyword>
<dbReference type="GO" id="GO:0004222">
    <property type="term" value="F:metalloendopeptidase activity"/>
    <property type="evidence" value="ECO:0007669"/>
    <property type="project" value="InterPro"/>
</dbReference>
<dbReference type="Proteomes" id="UP000177811">
    <property type="component" value="Unassembled WGS sequence"/>
</dbReference>
<keyword evidence="4" id="KW-0479">Metal-binding</keyword>
<evidence type="ECO:0000256" key="5">
    <source>
        <dbReference type="ARBA" id="ARBA00022801"/>
    </source>
</evidence>
<dbReference type="InterPro" id="IPR018497">
    <property type="entry name" value="Peptidase_M13_C"/>
</dbReference>
<dbReference type="GO" id="GO:0005886">
    <property type="term" value="C:plasma membrane"/>
    <property type="evidence" value="ECO:0007669"/>
    <property type="project" value="TreeGrafter"/>
</dbReference>
<comment type="similarity">
    <text evidence="2">Belongs to the peptidase M13 family.</text>
</comment>
<comment type="caution">
    <text evidence="10">The sequence shown here is derived from an EMBL/GenBank/DDBJ whole genome shotgun (WGS) entry which is preliminary data.</text>
</comment>
<evidence type="ECO:0000256" key="4">
    <source>
        <dbReference type="ARBA" id="ARBA00022723"/>
    </source>
</evidence>
<dbReference type="AlphaFoldDB" id="A0A1G2KT19"/>
<dbReference type="InterPro" id="IPR024079">
    <property type="entry name" value="MetalloPept_cat_dom_sf"/>
</dbReference>
<evidence type="ECO:0000259" key="9">
    <source>
        <dbReference type="Pfam" id="PF05649"/>
    </source>
</evidence>
<dbReference type="InterPro" id="IPR008753">
    <property type="entry name" value="Peptidase_M13_N"/>
</dbReference>
<evidence type="ECO:0000256" key="7">
    <source>
        <dbReference type="ARBA" id="ARBA00023049"/>
    </source>
</evidence>
<evidence type="ECO:0000256" key="1">
    <source>
        <dbReference type="ARBA" id="ARBA00001947"/>
    </source>
</evidence>
<evidence type="ECO:0000256" key="6">
    <source>
        <dbReference type="ARBA" id="ARBA00022833"/>
    </source>
</evidence>
<dbReference type="GO" id="GO:0016485">
    <property type="term" value="P:protein processing"/>
    <property type="evidence" value="ECO:0007669"/>
    <property type="project" value="TreeGrafter"/>
</dbReference>
<reference evidence="10 11" key="1">
    <citation type="journal article" date="2016" name="Nat. Commun.">
        <title>Thousands of microbial genomes shed light on interconnected biogeochemical processes in an aquifer system.</title>
        <authorList>
            <person name="Anantharaman K."/>
            <person name="Brown C.T."/>
            <person name="Hug L.A."/>
            <person name="Sharon I."/>
            <person name="Castelle C.J."/>
            <person name="Probst A.J."/>
            <person name="Thomas B.C."/>
            <person name="Singh A."/>
            <person name="Wilkins M.J."/>
            <person name="Karaoz U."/>
            <person name="Brodie E.L."/>
            <person name="Williams K.H."/>
            <person name="Hubbard S.S."/>
            <person name="Banfield J.F."/>
        </authorList>
    </citation>
    <scope>NUCLEOTIDE SEQUENCE [LARGE SCALE GENOMIC DNA]</scope>
</reference>
<keyword evidence="7" id="KW-0482">Metalloprotease</keyword>
<evidence type="ECO:0000256" key="2">
    <source>
        <dbReference type="ARBA" id="ARBA00007357"/>
    </source>
</evidence>
<dbReference type="Pfam" id="PF01431">
    <property type="entry name" value="Peptidase_M13"/>
    <property type="match status" value="1"/>
</dbReference>
<feature type="domain" description="Peptidase M13 N-terminal" evidence="9">
    <location>
        <begin position="18"/>
        <end position="399"/>
    </location>
</feature>
<organism evidence="10 11">
    <name type="scientific">Candidatus Sungbacteria bacterium RIFCSPHIGHO2_02_FULL_51_29</name>
    <dbReference type="NCBI Taxonomy" id="1802273"/>
    <lineage>
        <taxon>Bacteria</taxon>
        <taxon>Candidatus Sungiibacteriota</taxon>
    </lineage>
</organism>
<sequence>MSKDTHIDRKHFDMNVKPTDDFFTFINGVWLAENPIPPDEQRWGSFMILRKGAKKALYAIVQDLARRDDLSAGSPEKKVQDFFFSAMDAQKLNAQGYRALDRELHLIDGMRSADDIVRVLAHLHQRGIDPLWGPYVWQDQKKSDLMTFYLAQGGLGLPDRDYYTKTDAASEEIRGKYREHIGKVLGLAGRSEQERAQNTAAIMRIETALAEASMTQVELRDPEKQYNKRTVAALVSEMPRLNWSIYFSELGLPADMSELIVSQPLFFKAVDDLFGTIPLSEWKTYLLFHLANGCASRLGDDAVDQEFDFYGRTLTGAKEQKPRWERAMGAFGGSLGQALGKLYVKRHFSEEAKHKINKLVDTIIEAYRDRISRLDWMGDATKAQALEKLAAVTRKLGYPDVWRDCSAMVIDRGSYVRNWMNANLFEWRRMAQKIGGPPDRTEWYWPPQTVNAGYYQTLNEIIFPAAIMQPPFFDPDADDALNYAGIGAVIGHELTHGFDDKGSQFDASGNLSNWWTAGDRKRFDEKAEVLVRQFEECVVVDDLRVNGKLTLGENIADLGGIMIAYDALQKALERGGRPPLIDGFTPEERFFINWAQVWRGQARDETRKLQLHTDPHSPEHLRANMPLSNMAEFYTAFACRPGDALYREPEKRAVIW</sequence>
<protein>
    <recommendedName>
        <fullName evidence="12">Peptidase M13</fullName>
    </recommendedName>
</protein>
<dbReference type="CDD" id="cd08662">
    <property type="entry name" value="M13"/>
    <property type="match status" value="1"/>
</dbReference>
<dbReference type="PANTHER" id="PTHR11733:SF167">
    <property type="entry name" value="FI17812P1-RELATED"/>
    <property type="match status" value="1"/>
</dbReference>